<evidence type="ECO:0000313" key="3">
    <source>
        <dbReference type="Proteomes" id="UP001519460"/>
    </source>
</evidence>
<accession>A0ABD0LA19</accession>
<dbReference type="EMBL" id="JACVVK020000069">
    <property type="protein sequence ID" value="KAK7496185.1"/>
    <property type="molecule type" value="Genomic_DNA"/>
</dbReference>
<proteinExistence type="predicted"/>
<evidence type="ECO:0000256" key="1">
    <source>
        <dbReference type="SAM" id="MobiDB-lite"/>
    </source>
</evidence>
<dbReference type="Proteomes" id="UP001519460">
    <property type="component" value="Unassembled WGS sequence"/>
</dbReference>
<feature type="region of interest" description="Disordered" evidence="1">
    <location>
        <begin position="1"/>
        <end position="46"/>
    </location>
</feature>
<keyword evidence="3" id="KW-1185">Reference proteome</keyword>
<protein>
    <submittedName>
        <fullName evidence="2">Uncharacterized protein</fullName>
    </submittedName>
</protein>
<evidence type="ECO:0000313" key="2">
    <source>
        <dbReference type="EMBL" id="KAK7496185.1"/>
    </source>
</evidence>
<sequence length="69" mass="7305">MRGGLPRPQSRKVRNSSPPPRHARPRSASPNTRGNPCSGEVKKTRQDGGAVAVYRGGGLGEVKLQCLVA</sequence>
<gene>
    <name evidence="2" type="ORF">BaRGS_00012595</name>
</gene>
<comment type="caution">
    <text evidence="2">The sequence shown here is derived from an EMBL/GenBank/DDBJ whole genome shotgun (WGS) entry which is preliminary data.</text>
</comment>
<reference evidence="2 3" key="1">
    <citation type="journal article" date="2023" name="Sci. Data">
        <title>Genome assembly of the Korean intertidal mud-creeper Batillaria attramentaria.</title>
        <authorList>
            <person name="Patra A.K."/>
            <person name="Ho P.T."/>
            <person name="Jun S."/>
            <person name="Lee S.J."/>
            <person name="Kim Y."/>
            <person name="Won Y.J."/>
        </authorList>
    </citation>
    <scope>NUCLEOTIDE SEQUENCE [LARGE SCALE GENOMIC DNA]</scope>
    <source>
        <strain evidence="2">Wonlab-2016</strain>
    </source>
</reference>
<dbReference type="AlphaFoldDB" id="A0ABD0LA19"/>
<organism evidence="2 3">
    <name type="scientific">Batillaria attramentaria</name>
    <dbReference type="NCBI Taxonomy" id="370345"/>
    <lineage>
        <taxon>Eukaryota</taxon>
        <taxon>Metazoa</taxon>
        <taxon>Spiralia</taxon>
        <taxon>Lophotrochozoa</taxon>
        <taxon>Mollusca</taxon>
        <taxon>Gastropoda</taxon>
        <taxon>Caenogastropoda</taxon>
        <taxon>Sorbeoconcha</taxon>
        <taxon>Cerithioidea</taxon>
        <taxon>Batillariidae</taxon>
        <taxon>Batillaria</taxon>
    </lineage>
</organism>
<name>A0ABD0LA19_9CAEN</name>